<dbReference type="EMBL" id="JAFREM010000033">
    <property type="protein sequence ID" value="MBO1308488.1"/>
    <property type="molecule type" value="Genomic_DNA"/>
</dbReference>
<dbReference type="SUPFAM" id="SSF50814">
    <property type="entry name" value="Lipocalins"/>
    <property type="match status" value="1"/>
</dbReference>
<reference evidence="1 2" key="1">
    <citation type="submission" date="2021-03" db="EMBL/GenBank/DDBJ databases">
        <title>Enterococcal diversity collection.</title>
        <authorList>
            <person name="Gilmore M.S."/>
            <person name="Schwartzman J."/>
            <person name="Van Tyne D."/>
            <person name="Martin M."/>
            <person name="Earl A.M."/>
            <person name="Manson A.L."/>
            <person name="Straub T."/>
            <person name="Salamzade R."/>
            <person name="Saavedra J."/>
            <person name="Lebreton F."/>
            <person name="Prichula J."/>
            <person name="Schaufler K."/>
            <person name="Gaca A."/>
            <person name="Sgardioli B."/>
            <person name="Wagenaar J."/>
            <person name="Strong T."/>
        </authorList>
    </citation>
    <scope>NUCLEOTIDE SEQUENCE [LARGE SCALE GENOMIC DNA]</scope>
    <source>
        <strain evidence="1 2">669A</strain>
    </source>
</reference>
<keyword evidence="2" id="KW-1185">Reference proteome</keyword>
<organism evidence="1 2">
    <name type="scientific">Candidatus Enterococcus moelleringii</name>
    <dbReference type="NCBI Taxonomy" id="2815325"/>
    <lineage>
        <taxon>Bacteria</taxon>
        <taxon>Bacillati</taxon>
        <taxon>Bacillota</taxon>
        <taxon>Bacilli</taxon>
        <taxon>Lactobacillales</taxon>
        <taxon>Enterococcaceae</taxon>
        <taxon>Enterococcus</taxon>
    </lineage>
</organism>
<proteinExistence type="predicted"/>
<protein>
    <submittedName>
        <fullName evidence="1">DUF1934 domain-containing protein</fullName>
    </submittedName>
</protein>
<comment type="caution">
    <text evidence="1">The sequence shown here is derived from an EMBL/GenBank/DDBJ whole genome shotgun (WGS) entry which is preliminary data.</text>
</comment>
<dbReference type="Pfam" id="PF09148">
    <property type="entry name" value="DUF1934"/>
    <property type="match status" value="1"/>
</dbReference>
<evidence type="ECO:0000313" key="2">
    <source>
        <dbReference type="Proteomes" id="UP000664601"/>
    </source>
</evidence>
<dbReference type="InterPro" id="IPR015231">
    <property type="entry name" value="DUF1934"/>
</dbReference>
<gene>
    <name evidence="1" type="ORF">JZO70_20100</name>
</gene>
<evidence type="ECO:0000313" key="1">
    <source>
        <dbReference type="EMBL" id="MBO1308488.1"/>
    </source>
</evidence>
<dbReference type="Proteomes" id="UP000664601">
    <property type="component" value="Unassembled WGS sequence"/>
</dbReference>
<dbReference type="RefSeq" id="WP_207675480.1">
    <property type="nucleotide sequence ID" value="NZ_JAFREM010000033.1"/>
</dbReference>
<dbReference type="InterPro" id="IPR012674">
    <property type="entry name" value="Calycin"/>
</dbReference>
<accession>A0ABS3LFT1</accession>
<name>A0ABS3LFT1_9ENTE</name>
<dbReference type="Gene3D" id="2.40.128.20">
    <property type="match status" value="1"/>
</dbReference>
<sequence>MNNSGGTPAKIKLQTKVTQNNEVEEFVFDLSGQVVQIGDTLYIRYKEEQPDGKEVPVTMKITPDSRVQLIRSGDMRLRMKFGYREKIETSYKTPYGMFVITTNTHKLHVSLKDRPFSGIITIDYSLAMHDEKVGDYNLVLEFTT</sequence>